<keyword evidence="1" id="KW-0067">ATP-binding</keyword>
<accession>A0A837DW72</accession>
<dbReference type="Gene3D" id="3.30.470.20">
    <property type="entry name" value="ATP-grasp fold, B domain"/>
    <property type="match status" value="1"/>
</dbReference>
<dbReference type="Proteomes" id="UP000031011">
    <property type="component" value="Unassembled WGS sequence"/>
</dbReference>
<evidence type="ECO:0000313" key="3">
    <source>
        <dbReference type="EMBL" id="KIC05054.1"/>
    </source>
</evidence>
<dbReference type="PROSITE" id="PS50975">
    <property type="entry name" value="ATP_GRASP"/>
    <property type="match status" value="1"/>
</dbReference>
<dbReference type="AlphaFoldDB" id="A0A837DW72"/>
<reference evidence="3 4" key="1">
    <citation type="journal article" date="2015" name="BMC Microbiol.">
        <title>Lactobacillus ruminis strains cluster according to their mammalian gut source.</title>
        <authorList>
            <person name="O' Donnell M.M."/>
            <person name="Harris H.M."/>
            <person name="Lynch D.B."/>
            <person name="Ross R.P."/>
            <person name="O'Toole P.W."/>
        </authorList>
    </citation>
    <scope>NUCLEOTIDE SEQUENCE [LARGE SCALE GENOMIC DNA]</scope>
    <source>
        <strain evidence="3 4">DPC 6832</strain>
    </source>
</reference>
<dbReference type="InterPro" id="IPR011761">
    <property type="entry name" value="ATP-grasp"/>
</dbReference>
<sequence>MRSVLQGKIEQPDFVAMTPEISAEKVPEKGVIKPRRAEASLGVDFYTNQFEFERTRANLAADDELILEEAVDYDVMFTCDGVFYQNELIQFFSNQYSNKVSNCDIERYTIIHTNENYWKNPSLISRLKEDTAEVLKILTNGKGTIAFHMEWFYNSVTDALTFCEVGARFGGWHIPEIVELAFGQDYRKTYWELKKGKQYLKMKQIPQPKQAAAVVGIYANHTAIPENMGKLLGARFKCIQYGSSSKKGATGNSDLLCLIMFAEDDIESIYRTSEKIGKMIEEA</sequence>
<dbReference type="EMBL" id="AWYA01000066">
    <property type="protein sequence ID" value="KIC05054.1"/>
    <property type="molecule type" value="Genomic_DNA"/>
</dbReference>
<organism evidence="3 4">
    <name type="scientific">Ligilactobacillus ruminis DPC 6832</name>
    <dbReference type="NCBI Taxonomy" id="1402208"/>
    <lineage>
        <taxon>Bacteria</taxon>
        <taxon>Bacillati</taxon>
        <taxon>Bacillota</taxon>
        <taxon>Bacilli</taxon>
        <taxon>Lactobacillales</taxon>
        <taxon>Lactobacillaceae</taxon>
        <taxon>Ligilactobacillus</taxon>
    </lineage>
</organism>
<evidence type="ECO:0000256" key="1">
    <source>
        <dbReference type="PROSITE-ProRule" id="PRU00409"/>
    </source>
</evidence>
<protein>
    <recommendedName>
        <fullName evidence="2">ATP-grasp domain-containing protein</fullName>
    </recommendedName>
</protein>
<evidence type="ECO:0000313" key="4">
    <source>
        <dbReference type="Proteomes" id="UP000031011"/>
    </source>
</evidence>
<comment type="caution">
    <text evidence="3">The sequence shown here is derived from an EMBL/GenBank/DDBJ whole genome shotgun (WGS) entry which is preliminary data.</text>
</comment>
<proteinExistence type="predicted"/>
<feature type="domain" description="ATP-grasp" evidence="2">
    <location>
        <begin position="1"/>
        <end position="195"/>
    </location>
</feature>
<dbReference type="GO" id="GO:0005524">
    <property type="term" value="F:ATP binding"/>
    <property type="evidence" value="ECO:0007669"/>
    <property type="project" value="UniProtKB-UniRule"/>
</dbReference>
<keyword evidence="1" id="KW-0547">Nucleotide-binding</keyword>
<evidence type="ECO:0000259" key="2">
    <source>
        <dbReference type="PROSITE" id="PS50975"/>
    </source>
</evidence>
<dbReference type="SUPFAM" id="SSF56059">
    <property type="entry name" value="Glutathione synthetase ATP-binding domain-like"/>
    <property type="match status" value="1"/>
</dbReference>
<gene>
    <name evidence="3" type="ORF">LRN_0255</name>
</gene>
<dbReference type="GO" id="GO:0046872">
    <property type="term" value="F:metal ion binding"/>
    <property type="evidence" value="ECO:0007669"/>
    <property type="project" value="InterPro"/>
</dbReference>
<name>A0A837DW72_9LACO</name>